<reference evidence="1 2" key="1">
    <citation type="submission" date="2018-06" db="EMBL/GenBank/DDBJ databases">
        <title>The Genome of Cuscuta australis (Dodder) Provides Insight into the Evolution of Plant Parasitism.</title>
        <authorList>
            <person name="Liu H."/>
        </authorList>
    </citation>
    <scope>NUCLEOTIDE SEQUENCE [LARGE SCALE GENOMIC DNA]</scope>
    <source>
        <strain evidence="2">cv. Yunnan</strain>
        <tissue evidence="1">Vines</tissue>
    </source>
</reference>
<gene>
    <name evidence="1" type="ORF">DM860_004311</name>
</gene>
<protein>
    <submittedName>
        <fullName evidence="1">Uncharacterized protein</fullName>
    </submittedName>
</protein>
<evidence type="ECO:0000313" key="2">
    <source>
        <dbReference type="Proteomes" id="UP000249390"/>
    </source>
</evidence>
<evidence type="ECO:0000313" key="1">
    <source>
        <dbReference type="EMBL" id="RAL53840.1"/>
    </source>
</evidence>
<keyword evidence="2" id="KW-1185">Reference proteome</keyword>
<dbReference type="EMBL" id="NQVE01000015">
    <property type="protein sequence ID" value="RAL53840.1"/>
    <property type="molecule type" value="Genomic_DNA"/>
</dbReference>
<sequence length="69" mass="7804">MRETRERDIIHDGVGESVVPVLENHCLRCRRVVRDDVGRDIIDGSRWWMMLAGTEDGVMVVEKPKGVGA</sequence>
<name>A0A328E8E6_9ASTE</name>
<organism evidence="1 2">
    <name type="scientific">Cuscuta australis</name>
    <dbReference type="NCBI Taxonomy" id="267555"/>
    <lineage>
        <taxon>Eukaryota</taxon>
        <taxon>Viridiplantae</taxon>
        <taxon>Streptophyta</taxon>
        <taxon>Embryophyta</taxon>
        <taxon>Tracheophyta</taxon>
        <taxon>Spermatophyta</taxon>
        <taxon>Magnoliopsida</taxon>
        <taxon>eudicotyledons</taxon>
        <taxon>Gunneridae</taxon>
        <taxon>Pentapetalae</taxon>
        <taxon>asterids</taxon>
        <taxon>lamiids</taxon>
        <taxon>Solanales</taxon>
        <taxon>Convolvulaceae</taxon>
        <taxon>Cuscuteae</taxon>
        <taxon>Cuscuta</taxon>
        <taxon>Cuscuta subgen. Grammica</taxon>
        <taxon>Cuscuta sect. Cleistogrammica</taxon>
    </lineage>
</organism>
<proteinExistence type="predicted"/>
<comment type="caution">
    <text evidence="1">The sequence shown here is derived from an EMBL/GenBank/DDBJ whole genome shotgun (WGS) entry which is preliminary data.</text>
</comment>
<dbReference type="Proteomes" id="UP000249390">
    <property type="component" value="Unassembled WGS sequence"/>
</dbReference>
<dbReference type="AlphaFoldDB" id="A0A328E8E6"/>
<accession>A0A328E8E6</accession>